<reference evidence="1 2" key="1">
    <citation type="submission" date="2018-12" db="EMBL/GenBank/DDBJ databases">
        <title>Complete genome of Litorilituus sediminis.</title>
        <authorList>
            <person name="Liu A."/>
            <person name="Rong J."/>
        </authorList>
    </citation>
    <scope>NUCLEOTIDE SEQUENCE [LARGE SCALE GENOMIC DNA]</scope>
    <source>
        <strain evidence="1 2">JCM 17549</strain>
    </source>
</reference>
<keyword evidence="2" id="KW-1185">Reference proteome</keyword>
<dbReference type="Proteomes" id="UP000290244">
    <property type="component" value="Chromosome"/>
</dbReference>
<gene>
    <name evidence="1" type="ORF">EMK97_07335</name>
</gene>
<name>A0A4P6P5W0_9GAMM</name>
<dbReference type="KEGG" id="lsd:EMK97_07335"/>
<proteinExistence type="predicted"/>
<sequence>MNVTPSYQRDETDIEKSAVAHINLLYQYDKHIDMGIEYMFGDRININEKEGDGRRVQAMVRYTF</sequence>
<dbReference type="OrthoDB" id="190887at2"/>
<protein>
    <recommendedName>
        <fullName evidence="3">Porin</fullName>
    </recommendedName>
</protein>
<evidence type="ECO:0000313" key="1">
    <source>
        <dbReference type="EMBL" id="QBG35539.1"/>
    </source>
</evidence>
<accession>A0A4P6P5W0</accession>
<dbReference type="AlphaFoldDB" id="A0A4P6P5W0"/>
<dbReference type="EMBL" id="CP034759">
    <property type="protein sequence ID" value="QBG35539.1"/>
    <property type="molecule type" value="Genomic_DNA"/>
</dbReference>
<evidence type="ECO:0000313" key="2">
    <source>
        <dbReference type="Proteomes" id="UP000290244"/>
    </source>
</evidence>
<evidence type="ECO:0008006" key="3">
    <source>
        <dbReference type="Google" id="ProtNLM"/>
    </source>
</evidence>
<dbReference type="RefSeq" id="WP_130600814.1">
    <property type="nucleotide sequence ID" value="NZ_CP034759.1"/>
</dbReference>
<organism evidence="1 2">
    <name type="scientific">Litorilituus sediminis</name>
    <dbReference type="NCBI Taxonomy" id="718192"/>
    <lineage>
        <taxon>Bacteria</taxon>
        <taxon>Pseudomonadati</taxon>
        <taxon>Pseudomonadota</taxon>
        <taxon>Gammaproteobacteria</taxon>
        <taxon>Alteromonadales</taxon>
        <taxon>Colwelliaceae</taxon>
        <taxon>Litorilituus</taxon>
    </lineage>
</organism>